<keyword evidence="5" id="KW-0676">Redox-active center</keyword>
<gene>
    <name evidence="8" type="ORF">KS407_10140</name>
</gene>
<name>A0ABS6JU64_9BACI</name>
<evidence type="ECO:0000256" key="2">
    <source>
        <dbReference type="ARBA" id="ARBA00022748"/>
    </source>
</evidence>
<accession>A0ABS6JU64</accession>
<evidence type="ECO:0000256" key="5">
    <source>
        <dbReference type="ARBA" id="ARBA00023284"/>
    </source>
</evidence>
<evidence type="ECO:0000256" key="1">
    <source>
        <dbReference type="ARBA" id="ARBA00004196"/>
    </source>
</evidence>
<dbReference type="EMBL" id="JAHQCR010000045">
    <property type="protein sequence ID" value="MBU9721792.1"/>
    <property type="molecule type" value="Genomic_DNA"/>
</dbReference>
<sequence length="186" mass="21305">MSIKGKMQLGIMFFILFFAGAFYMQSEHELAISQRSVTEVEEGLKPGDKAPNFSLQALSGEQVSLENIHEGKTILFFFTTWCEVCSEQWEQLEWAKNKGMLDDVQIVGVNLAKDERNRGDIEHYVENIPFKEVLVLIDSDGEVKDLYQIFGIPTNVLIDESGLIYSRIHGIIPMEKLENDDYFQMN</sequence>
<protein>
    <submittedName>
        <fullName evidence="8">TlpA family protein disulfide reductase</fullName>
    </submittedName>
</protein>
<evidence type="ECO:0000259" key="7">
    <source>
        <dbReference type="PROSITE" id="PS51352"/>
    </source>
</evidence>
<keyword evidence="6" id="KW-1133">Transmembrane helix</keyword>
<dbReference type="InterPro" id="IPR000866">
    <property type="entry name" value="AhpC/TSA"/>
</dbReference>
<dbReference type="Gene3D" id="3.40.30.10">
    <property type="entry name" value="Glutaredoxin"/>
    <property type="match status" value="1"/>
</dbReference>
<keyword evidence="2" id="KW-0201">Cytochrome c-type biogenesis</keyword>
<reference evidence="8 9" key="1">
    <citation type="submission" date="2021-06" db="EMBL/GenBank/DDBJ databases">
        <title>Bacillus sp. RD4P76, an endophyte from a halophyte.</title>
        <authorList>
            <person name="Sun J.-Q."/>
        </authorList>
    </citation>
    <scope>NUCLEOTIDE SEQUENCE [LARGE SCALE GENOMIC DNA]</scope>
    <source>
        <strain evidence="8 9">JCM 17098</strain>
    </source>
</reference>
<dbReference type="PROSITE" id="PS51352">
    <property type="entry name" value="THIOREDOXIN_2"/>
    <property type="match status" value="1"/>
</dbReference>
<keyword evidence="3" id="KW-0735">Signal-anchor</keyword>
<dbReference type="Proteomes" id="UP000790580">
    <property type="component" value="Unassembled WGS sequence"/>
</dbReference>
<evidence type="ECO:0000256" key="6">
    <source>
        <dbReference type="SAM" id="Phobius"/>
    </source>
</evidence>
<comment type="caution">
    <text evidence="8">The sequence shown here is derived from an EMBL/GenBank/DDBJ whole genome shotgun (WGS) entry which is preliminary data.</text>
</comment>
<comment type="subcellular location">
    <subcellularLocation>
        <location evidence="1">Cell envelope</location>
    </subcellularLocation>
</comment>
<keyword evidence="4" id="KW-1015">Disulfide bond</keyword>
<dbReference type="PANTHER" id="PTHR42852">
    <property type="entry name" value="THIOL:DISULFIDE INTERCHANGE PROTEIN DSBE"/>
    <property type="match status" value="1"/>
</dbReference>
<evidence type="ECO:0000313" key="9">
    <source>
        <dbReference type="Proteomes" id="UP000790580"/>
    </source>
</evidence>
<dbReference type="PANTHER" id="PTHR42852:SF6">
    <property type="entry name" value="THIOL:DISULFIDE INTERCHANGE PROTEIN DSBE"/>
    <property type="match status" value="1"/>
</dbReference>
<organism evidence="8 9">
    <name type="scientific">Evansella alkalicola</name>
    <dbReference type="NCBI Taxonomy" id="745819"/>
    <lineage>
        <taxon>Bacteria</taxon>
        <taxon>Bacillati</taxon>
        <taxon>Bacillota</taxon>
        <taxon>Bacilli</taxon>
        <taxon>Bacillales</taxon>
        <taxon>Bacillaceae</taxon>
        <taxon>Evansella</taxon>
    </lineage>
</organism>
<keyword evidence="6" id="KW-0472">Membrane</keyword>
<dbReference type="InterPro" id="IPR036249">
    <property type="entry name" value="Thioredoxin-like_sf"/>
</dbReference>
<dbReference type="RefSeq" id="WP_176371421.1">
    <property type="nucleotide sequence ID" value="NZ_JAHQCR010000045.1"/>
</dbReference>
<dbReference type="CDD" id="cd02966">
    <property type="entry name" value="TlpA_like_family"/>
    <property type="match status" value="1"/>
</dbReference>
<keyword evidence="9" id="KW-1185">Reference proteome</keyword>
<evidence type="ECO:0000256" key="4">
    <source>
        <dbReference type="ARBA" id="ARBA00023157"/>
    </source>
</evidence>
<proteinExistence type="predicted"/>
<evidence type="ECO:0000313" key="8">
    <source>
        <dbReference type="EMBL" id="MBU9721792.1"/>
    </source>
</evidence>
<feature type="domain" description="Thioredoxin" evidence="7">
    <location>
        <begin position="44"/>
        <end position="173"/>
    </location>
</feature>
<dbReference type="InterPro" id="IPR050553">
    <property type="entry name" value="Thioredoxin_ResA/DsbE_sf"/>
</dbReference>
<evidence type="ECO:0000256" key="3">
    <source>
        <dbReference type="ARBA" id="ARBA00022968"/>
    </source>
</evidence>
<dbReference type="InterPro" id="IPR013766">
    <property type="entry name" value="Thioredoxin_domain"/>
</dbReference>
<keyword evidence="6" id="KW-0812">Transmembrane</keyword>
<dbReference type="Pfam" id="PF00578">
    <property type="entry name" value="AhpC-TSA"/>
    <property type="match status" value="1"/>
</dbReference>
<feature type="transmembrane region" description="Helical" evidence="6">
    <location>
        <begin position="7"/>
        <end position="24"/>
    </location>
</feature>
<dbReference type="SUPFAM" id="SSF52833">
    <property type="entry name" value="Thioredoxin-like"/>
    <property type="match status" value="1"/>
</dbReference>